<gene>
    <name evidence="1" type="ORF">PIB30_091180</name>
</gene>
<protein>
    <submittedName>
        <fullName evidence="1">Uncharacterized protein</fullName>
    </submittedName>
</protein>
<dbReference type="Proteomes" id="UP001341840">
    <property type="component" value="Unassembled WGS sequence"/>
</dbReference>
<name>A0ABU6VUN8_9FABA</name>
<keyword evidence="2" id="KW-1185">Reference proteome</keyword>
<comment type="caution">
    <text evidence="1">The sequence shown here is derived from an EMBL/GenBank/DDBJ whole genome shotgun (WGS) entry which is preliminary data.</text>
</comment>
<sequence length="130" mass="15173">MGVQIGYAMRVRSLIYFGVIEWHQVDRVLPQFGGVQSRSPKALDLDYLHSKDGRGGDRWFPGEYPTWHVEWETRMASVLDFLVHPHLGLDQDLLDWWYELPQRFLSPEGLLGDPRGGKSMRLLPPEVHRY</sequence>
<evidence type="ECO:0000313" key="2">
    <source>
        <dbReference type="Proteomes" id="UP001341840"/>
    </source>
</evidence>
<reference evidence="1 2" key="1">
    <citation type="journal article" date="2023" name="Plants (Basel)">
        <title>Bridging the Gap: Combining Genomics and Transcriptomics Approaches to Understand Stylosanthes scabra, an Orphan Legume from the Brazilian Caatinga.</title>
        <authorList>
            <person name="Ferreira-Neto J.R.C."/>
            <person name="da Silva M.D."/>
            <person name="Binneck E."/>
            <person name="de Melo N.F."/>
            <person name="da Silva R.H."/>
            <person name="de Melo A.L.T.M."/>
            <person name="Pandolfi V."/>
            <person name="Bustamante F.O."/>
            <person name="Brasileiro-Vidal A.C."/>
            <person name="Benko-Iseppon A.M."/>
        </authorList>
    </citation>
    <scope>NUCLEOTIDE SEQUENCE [LARGE SCALE GENOMIC DNA]</scope>
    <source>
        <tissue evidence="1">Leaves</tissue>
    </source>
</reference>
<organism evidence="1 2">
    <name type="scientific">Stylosanthes scabra</name>
    <dbReference type="NCBI Taxonomy" id="79078"/>
    <lineage>
        <taxon>Eukaryota</taxon>
        <taxon>Viridiplantae</taxon>
        <taxon>Streptophyta</taxon>
        <taxon>Embryophyta</taxon>
        <taxon>Tracheophyta</taxon>
        <taxon>Spermatophyta</taxon>
        <taxon>Magnoliopsida</taxon>
        <taxon>eudicotyledons</taxon>
        <taxon>Gunneridae</taxon>
        <taxon>Pentapetalae</taxon>
        <taxon>rosids</taxon>
        <taxon>fabids</taxon>
        <taxon>Fabales</taxon>
        <taxon>Fabaceae</taxon>
        <taxon>Papilionoideae</taxon>
        <taxon>50 kb inversion clade</taxon>
        <taxon>dalbergioids sensu lato</taxon>
        <taxon>Dalbergieae</taxon>
        <taxon>Pterocarpus clade</taxon>
        <taxon>Stylosanthes</taxon>
    </lineage>
</organism>
<dbReference type="EMBL" id="JASCZI010152839">
    <property type="protein sequence ID" value="MED6176744.1"/>
    <property type="molecule type" value="Genomic_DNA"/>
</dbReference>
<proteinExistence type="predicted"/>
<evidence type="ECO:0000313" key="1">
    <source>
        <dbReference type="EMBL" id="MED6176744.1"/>
    </source>
</evidence>
<accession>A0ABU6VUN8</accession>